<dbReference type="Proteomes" id="UP000095282">
    <property type="component" value="Unplaced"/>
</dbReference>
<comment type="cofactor">
    <cofactor evidence="1">
        <name>Mn(2+)</name>
        <dbReference type="ChEBI" id="CHEBI:29035"/>
    </cofactor>
</comment>
<dbReference type="AlphaFoldDB" id="A0A1I7TJ92"/>
<evidence type="ECO:0000256" key="2">
    <source>
        <dbReference type="ARBA" id="ARBA00001946"/>
    </source>
</evidence>
<comment type="cofactor">
    <cofactor evidence="2">
        <name>Mg(2+)</name>
        <dbReference type="ChEBI" id="CHEBI:18420"/>
    </cofactor>
</comment>
<dbReference type="CDD" id="cd05402">
    <property type="entry name" value="NT_PAP_TUTase"/>
    <property type="match status" value="1"/>
</dbReference>
<dbReference type="GO" id="GO:0046872">
    <property type="term" value="F:metal ion binding"/>
    <property type="evidence" value="ECO:0007669"/>
    <property type="project" value="UniProtKB-KW"/>
</dbReference>
<evidence type="ECO:0000313" key="9">
    <source>
        <dbReference type="Proteomes" id="UP000095282"/>
    </source>
</evidence>
<dbReference type="SUPFAM" id="SSF81301">
    <property type="entry name" value="Nucleotidyltransferase"/>
    <property type="match status" value="1"/>
</dbReference>
<keyword evidence="3" id="KW-0808">Transferase</keyword>
<sequence length="373" mass="42112">MSAEAVIITSEDKITGASPIKITQKMIVSQCGITMPAWRDQELTTDIEAISSMGEEHRQELRRAETDFRSLMKHTFPDACIWITGSFAAGLDLPSSDLDITLKIPSLGERSKFDKLMTIKRELLAYGCYRKLFVTKGSIPVLMMVHNATCVDVDVTIDNDAPKNNTMLLSVYGQIDERFPKLCRAVKKWAAETGVVNSKRGRVNSFSVCLLLVHFLQQVGVLPKELPLTIDGSIEPNIARDAKKETGWVSKNDDSLGALFWGFMKYYSQFDFKNQWISIRQGKALEKRRDEKGEPLDGLPKNNSLIVVEDPFLVPAFNCARNLLKDNIYDQIVEEFVEAEKTIRVQSRFPTRKMEEKPWPEVGQSANVQPTSK</sequence>
<accession>A0A1I7TJ92</accession>
<reference evidence="10" key="1">
    <citation type="submission" date="2016-11" db="UniProtKB">
        <authorList>
            <consortium name="WormBaseParasite"/>
        </authorList>
    </citation>
    <scope>IDENTIFICATION</scope>
</reference>
<dbReference type="Pfam" id="PF03828">
    <property type="entry name" value="PAP_assoc"/>
    <property type="match status" value="1"/>
</dbReference>
<dbReference type="InterPro" id="IPR002058">
    <property type="entry name" value="PAP_assoc"/>
</dbReference>
<evidence type="ECO:0000256" key="4">
    <source>
        <dbReference type="ARBA" id="ARBA00022723"/>
    </source>
</evidence>
<evidence type="ECO:0000256" key="5">
    <source>
        <dbReference type="ARBA" id="ARBA00022842"/>
    </source>
</evidence>
<keyword evidence="9" id="KW-1185">Reference proteome</keyword>
<dbReference type="STRING" id="1561998.A0A1I7TJ92"/>
<keyword evidence="4" id="KW-0479">Metal-binding</keyword>
<feature type="domain" description="Poly(A) RNA polymerase mitochondrial-like central palm" evidence="8">
    <location>
        <begin position="55"/>
        <end position="174"/>
    </location>
</feature>
<evidence type="ECO:0000256" key="1">
    <source>
        <dbReference type="ARBA" id="ARBA00001936"/>
    </source>
</evidence>
<dbReference type="InterPro" id="IPR043519">
    <property type="entry name" value="NT_sf"/>
</dbReference>
<dbReference type="eggNOG" id="KOG2277">
    <property type="taxonomic scope" value="Eukaryota"/>
</dbReference>
<dbReference type="Gene3D" id="3.30.460.10">
    <property type="entry name" value="Beta Polymerase, domain 2"/>
    <property type="match status" value="1"/>
</dbReference>
<organism evidence="9 10">
    <name type="scientific">Caenorhabditis tropicalis</name>
    <dbReference type="NCBI Taxonomy" id="1561998"/>
    <lineage>
        <taxon>Eukaryota</taxon>
        <taxon>Metazoa</taxon>
        <taxon>Ecdysozoa</taxon>
        <taxon>Nematoda</taxon>
        <taxon>Chromadorea</taxon>
        <taxon>Rhabditida</taxon>
        <taxon>Rhabditina</taxon>
        <taxon>Rhabditomorpha</taxon>
        <taxon>Rhabditoidea</taxon>
        <taxon>Rhabditidae</taxon>
        <taxon>Peloderinae</taxon>
        <taxon>Caenorhabditis</taxon>
    </lineage>
</organism>
<dbReference type="PANTHER" id="PTHR12271:SF129">
    <property type="entry name" value="PAP-ASSOCIATED DOMAIN-CONTAINING PROTEIN"/>
    <property type="match status" value="1"/>
</dbReference>
<dbReference type="SUPFAM" id="SSF81631">
    <property type="entry name" value="PAP/OAS1 substrate-binding domain"/>
    <property type="match status" value="1"/>
</dbReference>
<feature type="domain" description="PAP-associated" evidence="7">
    <location>
        <begin position="255"/>
        <end position="312"/>
    </location>
</feature>
<name>A0A1I7TJ92_9PELO</name>
<dbReference type="WBParaSite" id="Csp11.Scaffold626.g6473.t1">
    <property type="protein sequence ID" value="Csp11.Scaffold626.g6473.t1"/>
    <property type="gene ID" value="Csp11.Scaffold626.g6473"/>
</dbReference>
<evidence type="ECO:0000259" key="7">
    <source>
        <dbReference type="Pfam" id="PF03828"/>
    </source>
</evidence>
<dbReference type="Gene3D" id="1.10.1410.10">
    <property type="match status" value="1"/>
</dbReference>
<dbReference type="Pfam" id="PF22600">
    <property type="entry name" value="MTPAP-like_central"/>
    <property type="match status" value="1"/>
</dbReference>
<evidence type="ECO:0000313" key="10">
    <source>
        <dbReference type="WBParaSite" id="Csp11.Scaffold626.g6473.t1"/>
    </source>
</evidence>
<dbReference type="PANTHER" id="PTHR12271">
    <property type="entry name" value="POLY A POLYMERASE CID PAP -RELATED"/>
    <property type="match status" value="1"/>
</dbReference>
<dbReference type="GO" id="GO:0031123">
    <property type="term" value="P:RNA 3'-end processing"/>
    <property type="evidence" value="ECO:0007669"/>
    <property type="project" value="TreeGrafter"/>
</dbReference>
<protein>
    <submittedName>
        <fullName evidence="10">PAP-associated domain-containing protein</fullName>
    </submittedName>
</protein>
<dbReference type="GO" id="GO:1990817">
    <property type="term" value="F:poly(A) RNA polymerase activity"/>
    <property type="evidence" value="ECO:0007669"/>
    <property type="project" value="TreeGrafter"/>
</dbReference>
<evidence type="ECO:0000256" key="3">
    <source>
        <dbReference type="ARBA" id="ARBA00022679"/>
    </source>
</evidence>
<evidence type="ECO:0000259" key="8">
    <source>
        <dbReference type="Pfam" id="PF22600"/>
    </source>
</evidence>
<feature type="compositionally biased region" description="Polar residues" evidence="6">
    <location>
        <begin position="364"/>
        <end position="373"/>
    </location>
</feature>
<feature type="region of interest" description="Disordered" evidence="6">
    <location>
        <begin position="353"/>
        <end position="373"/>
    </location>
</feature>
<proteinExistence type="predicted"/>
<keyword evidence="5" id="KW-0460">Magnesium</keyword>
<evidence type="ECO:0000256" key="6">
    <source>
        <dbReference type="SAM" id="MobiDB-lite"/>
    </source>
</evidence>
<dbReference type="InterPro" id="IPR054708">
    <property type="entry name" value="MTPAP-like_central"/>
</dbReference>